<evidence type="ECO:0000313" key="4">
    <source>
        <dbReference type="Proteomes" id="UP000045706"/>
    </source>
</evidence>
<keyword evidence="3" id="KW-1185">Reference proteome</keyword>
<dbReference type="EMBL" id="CVQI01032386">
    <property type="protein sequence ID" value="CRK41155.1"/>
    <property type="molecule type" value="Genomic_DNA"/>
</dbReference>
<gene>
    <name evidence="1" type="ORF">BN1708_014356</name>
    <name evidence="2" type="ORF">BN1723_015857</name>
</gene>
<protein>
    <submittedName>
        <fullName evidence="1">Uncharacterized protein</fullName>
    </submittedName>
</protein>
<sequence>MIAPSDITFPGIPARRVTGDLWNTSPMQNPIVSSWNLDISMSDVTKLLGGFQPVEMEDRWMSRAEGPNHNGCFVVYVYRSWGCQEQFRIKAQVKPLSETANNASDFKAEVVSITWESGPAHSTEQEAKNTAVLVCKGILGCELGHAA</sequence>
<evidence type="ECO:0000313" key="2">
    <source>
        <dbReference type="EMBL" id="CRK41155.1"/>
    </source>
</evidence>
<evidence type="ECO:0000313" key="3">
    <source>
        <dbReference type="Proteomes" id="UP000044602"/>
    </source>
</evidence>
<reference evidence="3 4" key="1">
    <citation type="submission" date="2015-05" db="EMBL/GenBank/DDBJ databases">
        <authorList>
            <person name="Fogelqvist Johan"/>
        </authorList>
    </citation>
    <scope>NUCLEOTIDE SEQUENCE [LARGE SCALE GENOMIC DNA]</scope>
    <source>
        <strain evidence="1">VL1</strain>
        <strain evidence="2">VL2</strain>
    </source>
</reference>
<dbReference type="AlphaFoldDB" id="A0A0G4LWD3"/>
<name>A0A0G4LWD3_VERLO</name>
<dbReference type="Proteomes" id="UP000044602">
    <property type="component" value="Unassembled WGS sequence"/>
</dbReference>
<organism evidence="1 3">
    <name type="scientific">Verticillium longisporum</name>
    <name type="common">Verticillium dahliae var. longisporum</name>
    <dbReference type="NCBI Taxonomy" id="100787"/>
    <lineage>
        <taxon>Eukaryota</taxon>
        <taxon>Fungi</taxon>
        <taxon>Dikarya</taxon>
        <taxon>Ascomycota</taxon>
        <taxon>Pezizomycotina</taxon>
        <taxon>Sordariomycetes</taxon>
        <taxon>Hypocreomycetidae</taxon>
        <taxon>Glomerellales</taxon>
        <taxon>Plectosphaerellaceae</taxon>
        <taxon>Verticillium</taxon>
    </lineage>
</organism>
<dbReference type="Proteomes" id="UP000045706">
    <property type="component" value="Unassembled WGS sequence"/>
</dbReference>
<evidence type="ECO:0000313" key="1">
    <source>
        <dbReference type="EMBL" id="CRK25890.1"/>
    </source>
</evidence>
<dbReference type="STRING" id="100787.A0A0G4LWD3"/>
<accession>A0A0G4LWD3</accession>
<proteinExistence type="predicted"/>
<dbReference type="EMBL" id="CVQH01019779">
    <property type="protein sequence ID" value="CRK25890.1"/>
    <property type="molecule type" value="Genomic_DNA"/>
</dbReference>